<evidence type="ECO:0000256" key="10">
    <source>
        <dbReference type="RuleBase" id="RU351113"/>
    </source>
</evidence>
<evidence type="ECO:0000256" key="9">
    <source>
        <dbReference type="ARBA" id="ARBA00023224"/>
    </source>
</evidence>
<comment type="similarity">
    <text evidence="10">Belongs to the insect chemoreceptor superfamily. Heteromeric odorant receptor channel (TC 1.A.69) family.</text>
</comment>
<dbReference type="Proteomes" id="UP000092462">
    <property type="component" value="Unassembled WGS sequence"/>
</dbReference>
<dbReference type="PANTHER" id="PTHR21137">
    <property type="entry name" value="ODORANT RECEPTOR"/>
    <property type="match status" value="1"/>
</dbReference>
<dbReference type="VEuPathDB" id="VectorBase:PPAPM1_001029"/>
<evidence type="ECO:0000256" key="2">
    <source>
        <dbReference type="ARBA" id="ARBA00022475"/>
    </source>
</evidence>
<name>A0A3F2ZEE1_PHLPP</name>
<feature type="transmembrane region" description="Helical" evidence="10">
    <location>
        <begin position="137"/>
        <end position="159"/>
    </location>
</feature>
<feature type="transmembrane region" description="Helical" evidence="10">
    <location>
        <begin position="186"/>
        <end position="214"/>
    </location>
</feature>
<accession>A0A3F2ZEE1</accession>
<feature type="transmembrane region" description="Helical" evidence="10">
    <location>
        <begin position="290"/>
        <end position="310"/>
    </location>
</feature>
<comment type="subcellular location">
    <subcellularLocation>
        <location evidence="1 10">Cell membrane</location>
        <topology evidence="1 10">Multi-pass membrane protein</topology>
    </subcellularLocation>
</comment>
<evidence type="ECO:0000256" key="1">
    <source>
        <dbReference type="ARBA" id="ARBA00004651"/>
    </source>
</evidence>
<keyword evidence="8 10" id="KW-0675">Receptor</keyword>
<dbReference type="InterPro" id="IPR004117">
    <property type="entry name" value="7tm6_olfct_rcpt"/>
</dbReference>
<evidence type="ECO:0000256" key="6">
    <source>
        <dbReference type="ARBA" id="ARBA00022989"/>
    </source>
</evidence>
<keyword evidence="2" id="KW-1003">Cell membrane</keyword>
<evidence type="ECO:0000256" key="7">
    <source>
        <dbReference type="ARBA" id="ARBA00023136"/>
    </source>
</evidence>
<evidence type="ECO:0000256" key="3">
    <source>
        <dbReference type="ARBA" id="ARBA00022606"/>
    </source>
</evidence>
<feature type="transmembrane region" description="Helical" evidence="10">
    <location>
        <begin position="262"/>
        <end position="284"/>
    </location>
</feature>
<evidence type="ECO:0000313" key="12">
    <source>
        <dbReference type="Proteomes" id="UP000092462"/>
    </source>
</evidence>
<keyword evidence="3 10" id="KW-0716">Sensory transduction</keyword>
<protein>
    <recommendedName>
        <fullName evidence="10">Odorant receptor</fullName>
    </recommendedName>
</protein>
<dbReference type="GO" id="GO:0005549">
    <property type="term" value="F:odorant binding"/>
    <property type="evidence" value="ECO:0007669"/>
    <property type="project" value="InterPro"/>
</dbReference>
<dbReference type="PANTHER" id="PTHR21137:SF35">
    <property type="entry name" value="ODORANT RECEPTOR 19A-RELATED"/>
    <property type="match status" value="1"/>
</dbReference>
<keyword evidence="12" id="KW-1185">Reference proteome</keyword>
<reference evidence="11" key="1">
    <citation type="submission" date="2022-08" db="UniProtKB">
        <authorList>
            <consortium name="EnsemblMetazoa"/>
        </authorList>
    </citation>
    <scope>IDENTIFICATION</scope>
    <source>
        <strain evidence="11">Israel</strain>
    </source>
</reference>
<dbReference type="AlphaFoldDB" id="A0A3F2ZEE1"/>
<evidence type="ECO:0000313" key="11">
    <source>
        <dbReference type="EnsemblMetazoa" id="PPAI013207-PA"/>
    </source>
</evidence>
<dbReference type="EnsemblMetazoa" id="PPAI013207-RA">
    <property type="protein sequence ID" value="PPAI013207-PA"/>
    <property type="gene ID" value="PPAI013207"/>
</dbReference>
<dbReference type="Pfam" id="PF02949">
    <property type="entry name" value="7tm_6"/>
    <property type="match status" value="1"/>
</dbReference>
<dbReference type="VEuPathDB" id="VectorBase:PPAI013207"/>
<feature type="transmembrane region" description="Helical" evidence="10">
    <location>
        <begin position="45"/>
        <end position="64"/>
    </location>
</feature>
<evidence type="ECO:0000256" key="5">
    <source>
        <dbReference type="ARBA" id="ARBA00022725"/>
    </source>
</evidence>
<evidence type="ECO:0000256" key="4">
    <source>
        <dbReference type="ARBA" id="ARBA00022692"/>
    </source>
</evidence>
<keyword evidence="5 10" id="KW-0552">Olfaction</keyword>
<comment type="caution">
    <text evidence="10">Lacks conserved residue(s) required for the propagation of feature annotation.</text>
</comment>
<keyword evidence="9 10" id="KW-0807">Transducer</keyword>
<sequence length="387" mass="45186">MEPNNNVPPEILESQKYFDLSFYYIFIESLNTSKWKILHTIKLSVYPLLVLFNGICMVHNLIYLDIFKNQIKLFHLLVYLGTTYQFEWKYFYLLLSGREIENIKEFMKHLQQSLLVHNLVSNIRKQQLPIALKFSNYFVRIFFTSTAASGVVLITSNIYRTNFTSPLMYTIPFMSENVWYYRPFNVVFQTISVTVFVFGVIGSDFILTITVGFLNGELRSIIKLISKLDSSKIAENSSNEILRNLYVMHVRVYSILNNLRRIYWTLSIHILLSNFLFICFTLYLTRFLSFSVGTIFTLMNVLLQLIFICYNSQILLDKTEAVADALWQTSWYDLKLKDQWTFLLILKVSQMQKGISVCGLSNISVNTLVQVLKSALTYGAFLYTIIN</sequence>
<proteinExistence type="inferred from homology"/>
<evidence type="ECO:0000256" key="8">
    <source>
        <dbReference type="ARBA" id="ARBA00023170"/>
    </source>
</evidence>
<keyword evidence="7 10" id="KW-0472">Membrane</keyword>
<dbReference type="GO" id="GO:0007165">
    <property type="term" value="P:signal transduction"/>
    <property type="evidence" value="ECO:0007669"/>
    <property type="project" value="UniProtKB-KW"/>
</dbReference>
<organism evidence="11 12">
    <name type="scientific">Phlebotomus papatasi</name>
    <name type="common">Sandfly</name>
    <dbReference type="NCBI Taxonomy" id="29031"/>
    <lineage>
        <taxon>Eukaryota</taxon>
        <taxon>Metazoa</taxon>
        <taxon>Ecdysozoa</taxon>
        <taxon>Arthropoda</taxon>
        <taxon>Hexapoda</taxon>
        <taxon>Insecta</taxon>
        <taxon>Pterygota</taxon>
        <taxon>Neoptera</taxon>
        <taxon>Endopterygota</taxon>
        <taxon>Diptera</taxon>
        <taxon>Nematocera</taxon>
        <taxon>Psychodoidea</taxon>
        <taxon>Psychodidae</taxon>
        <taxon>Phlebotomus</taxon>
        <taxon>Phlebotomus</taxon>
    </lineage>
</organism>
<keyword evidence="4 10" id="KW-0812">Transmembrane</keyword>
<dbReference type="GO" id="GO:0004984">
    <property type="term" value="F:olfactory receptor activity"/>
    <property type="evidence" value="ECO:0007669"/>
    <property type="project" value="InterPro"/>
</dbReference>
<keyword evidence="6 10" id="KW-1133">Transmembrane helix</keyword>
<dbReference type="EMBL" id="AJVK01014538">
    <property type="status" value="NOT_ANNOTATED_CDS"/>
    <property type="molecule type" value="Genomic_DNA"/>
</dbReference>
<dbReference type="GO" id="GO:0005886">
    <property type="term" value="C:plasma membrane"/>
    <property type="evidence" value="ECO:0007669"/>
    <property type="project" value="UniProtKB-SubCell"/>
</dbReference>